<dbReference type="GO" id="GO:0004568">
    <property type="term" value="F:chitinase activity"/>
    <property type="evidence" value="ECO:0007669"/>
    <property type="project" value="UniProtKB-ARBA"/>
</dbReference>
<evidence type="ECO:0000259" key="10">
    <source>
        <dbReference type="PROSITE" id="PS50940"/>
    </source>
</evidence>
<dbReference type="FunFam" id="3.20.20.80:FF:000007">
    <property type="entry name" value="Acidic mammalian chitinase"/>
    <property type="match status" value="1"/>
</dbReference>
<protein>
    <recommendedName>
        <fullName evidence="14">Chitinase</fullName>
    </recommendedName>
</protein>
<evidence type="ECO:0000256" key="8">
    <source>
        <dbReference type="SAM" id="MobiDB-lite"/>
    </source>
</evidence>
<evidence type="ECO:0008006" key="14">
    <source>
        <dbReference type="Google" id="ProtNLM"/>
    </source>
</evidence>
<dbReference type="AlphaFoldDB" id="A0ABD0LPQ5"/>
<name>A0ABD0LPQ5_9CAEN</name>
<organism evidence="12 13">
    <name type="scientific">Batillaria attramentaria</name>
    <dbReference type="NCBI Taxonomy" id="370345"/>
    <lineage>
        <taxon>Eukaryota</taxon>
        <taxon>Metazoa</taxon>
        <taxon>Spiralia</taxon>
        <taxon>Lophotrochozoa</taxon>
        <taxon>Mollusca</taxon>
        <taxon>Gastropoda</taxon>
        <taxon>Caenogastropoda</taxon>
        <taxon>Sorbeoconcha</taxon>
        <taxon>Cerithioidea</taxon>
        <taxon>Batillariidae</taxon>
        <taxon>Batillaria</taxon>
    </lineage>
</organism>
<feature type="chain" id="PRO_5044779967" description="Chitinase" evidence="9">
    <location>
        <begin position="21"/>
        <end position="606"/>
    </location>
</feature>
<dbReference type="PROSITE" id="PS50940">
    <property type="entry name" value="CHIT_BIND_II"/>
    <property type="match status" value="2"/>
</dbReference>
<keyword evidence="4 7" id="KW-0378">Hydrolase</keyword>
<sequence>MHQVCKVLVAVLSICVSTQLAETQGALRRVCYYTNWSQYRPGVGRFVPQNVDPTLCTHLIYTFAKLVGNQLLAFEWNDESTAWSTGMYEQFQALKQRNPGVKTLLAVGGWNLASGPFTQMVATPQNRAEFAQSSVNFLRKWGFDGLDVDWEYPANRGSPPEDKDRFTELIKDLKAKFEQEAASTRRPRLLLTAAVAAGKDNIDTAYDIPQLNLYLDFISLMTYDLHGSWETHTGHHSPLYPRADEQGDDRYLNLDFAAKYWVQKGASPSKLNIGVAAYGRSFTLSSPAQNGLGAPARGPGTAGPFTREAGFLAYYEICQMIQSGGQVHEDPEQHVRYVTNGDQWVGGEDTESLTEKVCYIKQQGFGGVMVWALDLDDFSGTFCNQGAYPLIAPAVTQHPTHGVPATQSTSPPPSLGSSYPPYQETNRPPTTTTDSSLVAMTHDFSCINLVSGFYPSPRACDEYYICAHHVSYRVLCADGLLYDAATEHCDAPENVFCFDPHSTAASPRPVPTTTAQPPDLHQVLVTSAPVQPGPSDTATRFCTGRVDGVYRDPSDCNKYIECLHPFGFEAYCPIGRVFNEAFGTCQHPYNTPECADYRDIHLDTGI</sequence>
<dbReference type="InterPro" id="IPR029070">
    <property type="entry name" value="Chitinase_insertion_sf"/>
</dbReference>
<keyword evidence="2" id="KW-0147">Chitin-binding</keyword>
<evidence type="ECO:0000256" key="4">
    <source>
        <dbReference type="ARBA" id="ARBA00022801"/>
    </source>
</evidence>
<feature type="compositionally biased region" description="Polar residues" evidence="8">
    <location>
        <begin position="423"/>
        <end position="434"/>
    </location>
</feature>
<feature type="domain" description="Chitin-binding type-2" evidence="10">
    <location>
        <begin position="443"/>
        <end position="499"/>
    </location>
</feature>
<evidence type="ECO:0000256" key="9">
    <source>
        <dbReference type="SAM" id="SignalP"/>
    </source>
</evidence>
<dbReference type="InterPro" id="IPR050314">
    <property type="entry name" value="Glycosyl_Hydrlase_18"/>
</dbReference>
<dbReference type="InterPro" id="IPR017853">
    <property type="entry name" value="GH"/>
</dbReference>
<dbReference type="SMART" id="SM00494">
    <property type="entry name" value="ChtBD2"/>
    <property type="match status" value="2"/>
</dbReference>
<dbReference type="GO" id="GO:0006032">
    <property type="term" value="P:chitin catabolic process"/>
    <property type="evidence" value="ECO:0007669"/>
    <property type="project" value="UniProtKB-ARBA"/>
</dbReference>
<dbReference type="Gene3D" id="3.10.50.10">
    <property type="match status" value="1"/>
</dbReference>
<proteinExistence type="inferred from homology"/>
<dbReference type="SUPFAM" id="SSF54556">
    <property type="entry name" value="Chitinase insertion domain"/>
    <property type="match status" value="1"/>
</dbReference>
<dbReference type="GO" id="GO:0008061">
    <property type="term" value="F:chitin binding"/>
    <property type="evidence" value="ECO:0007669"/>
    <property type="project" value="UniProtKB-KW"/>
</dbReference>
<dbReference type="Proteomes" id="UP001519460">
    <property type="component" value="Unassembled WGS sequence"/>
</dbReference>
<evidence type="ECO:0000256" key="7">
    <source>
        <dbReference type="RuleBase" id="RU000489"/>
    </source>
</evidence>
<gene>
    <name evidence="12" type="ORF">BaRGS_00007277</name>
</gene>
<dbReference type="Gene3D" id="2.170.140.10">
    <property type="entry name" value="Chitin binding domain"/>
    <property type="match status" value="1"/>
</dbReference>
<evidence type="ECO:0000256" key="1">
    <source>
        <dbReference type="ARBA" id="ARBA00009121"/>
    </source>
</evidence>
<reference evidence="12 13" key="1">
    <citation type="journal article" date="2023" name="Sci. Data">
        <title>Genome assembly of the Korean intertidal mud-creeper Batillaria attramentaria.</title>
        <authorList>
            <person name="Patra A.K."/>
            <person name="Ho P.T."/>
            <person name="Jun S."/>
            <person name="Lee S.J."/>
            <person name="Kim Y."/>
            <person name="Won Y.J."/>
        </authorList>
    </citation>
    <scope>NUCLEOTIDE SEQUENCE [LARGE SCALE GENOMIC DNA]</scope>
    <source>
        <strain evidence="12">Wonlab-2016</strain>
    </source>
</reference>
<evidence type="ECO:0000313" key="13">
    <source>
        <dbReference type="Proteomes" id="UP001519460"/>
    </source>
</evidence>
<keyword evidence="13" id="KW-1185">Reference proteome</keyword>
<feature type="domain" description="GH18" evidence="11">
    <location>
        <begin position="27"/>
        <end position="401"/>
    </location>
</feature>
<dbReference type="Pfam" id="PF00704">
    <property type="entry name" value="Glyco_hydro_18"/>
    <property type="match status" value="1"/>
</dbReference>
<keyword evidence="6 7" id="KW-0326">Glycosidase</keyword>
<comment type="caution">
    <text evidence="12">The sequence shown here is derived from an EMBL/GenBank/DDBJ whole genome shotgun (WGS) entry which is preliminary data.</text>
</comment>
<evidence type="ECO:0000256" key="2">
    <source>
        <dbReference type="ARBA" id="ARBA00022669"/>
    </source>
</evidence>
<dbReference type="PANTHER" id="PTHR11177:SF317">
    <property type="entry name" value="CHITINASE 12-RELATED"/>
    <property type="match status" value="1"/>
</dbReference>
<dbReference type="SUPFAM" id="SSF57625">
    <property type="entry name" value="Invertebrate chitin-binding proteins"/>
    <property type="match status" value="2"/>
</dbReference>
<evidence type="ECO:0000259" key="11">
    <source>
        <dbReference type="PROSITE" id="PS51910"/>
    </source>
</evidence>
<dbReference type="InterPro" id="IPR036508">
    <property type="entry name" value="Chitin-bd_dom_sf"/>
</dbReference>
<dbReference type="InterPro" id="IPR001223">
    <property type="entry name" value="Glyco_hydro18_cat"/>
</dbReference>
<dbReference type="Gene3D" id="3.20.20.80">
    <property type="entry name" value="Glycosidases"/>
    <property type="match status" value="2"/>
</dbReference>
<dbReference type="InterPro" id="IPR001579">
    <property type="entry name" value="Glyco_hydro_18_chit_AS"/>
</dbReference>
<dbReference type="EMBL" id="JACVVK020000031">
    <property type="protein sequence ID" value="KAK7501473.1"/>
    <property type="molecule type" value="Genomic_DNA"/>
</dbReference>
<evidence type="ECO:0000313" key="12">
    <source>
        <dbReference type="EMBL" id="KAK7501473.1"/>
    </source>
</evidence>
<keyword evidence="3 9" id="KW-0732">Signal</keyword>
<dbReference type="Pfam" id="PF01607">
    <property type="entry name" value="CBM_14"/>
    <property type="match status" value="2"/>
</dbReference>
<dbReference type="PROSITE" id="PS01095">
    <property type="entry name" value="GH18_1"/>
    <property type="match status" value="1"/>
</dbReference>
<keyword evidence="5" id="KW-1015">Disulfide bond</keyword>
<evidence type="ECO:0000256" key="6">
    <source>
        <dbReference type="ARBA" id="ARBA00023295"/>
    </source>
</evidence>
<feature type="signal peptide" evidence="9">
    <location>
        <begin position="1"/>
        <end position="20"/>
    </location>
</feature>
<evidence type="ECO:0000256" key="3">
    <source>
        <dbReference type="ARBA" id="ARBA00022729"/>
    </source>
</evidence>
<dbReference type="PANTHER" id="PTHR11177">
    <property type="entry name" value="CHITINASE"/>
    <property type="match status" value="1"/>
</dbReference>
<comment type="similarity">
    <text evidence="1">Belongs to the glycosyl hydrolase 18 family. Chitinase class II subfamily.</text>
</comment>
<evidence type="ECO:0000256" key="5">
    <source>
        <dbReference type="ARBA" id="ARBA00023157"/>
    </source>
</evidence>
<feature type="domain" description="Chitin-binding type-2" evidence="10">
    <location>
        <begin position="539"/>
        <end position="596"/>
    </location>
</feature>
<dbReference type="PROSITE" id="PS51910">
    <property type="entry name" value="GH18_2"/>
    <property type="match status" value="1"/>
</dbReference>
<dbReference type="FunFam" id="3.10.50.10:FF:000001">
    <property type="entry name" value="Chitinase 3-like 1"/>
    <property type="match status" value="1"/>
</dbReference>
<feature type="region of interest" description="Disordered" evidence="8">
    <location>
        <begin position="399"/>
        <end position="434"/>
    </location>
</feature>
<dbReference type="SUPFAM" id="SSF51445">
    <property type="entry name" value="(Trans)glycosidases"/>
    <property type="match status" value="1"/>
</dbReference>
<accession>A0ABD0LPQ5</accession>
<dbReference type="CDD" id="cd02872">
    <property type="entry name" value="GH18_chitolectin_chitotriosidase"/>
    <property type="match status" value="1"/>
</dbReference>
<dbReference type="SMART" id="SM00636">
    <property type="entry name" value="Glyco_18"/>
    <property type="match status" value="1"/>
</dbReference>
<dbReference type="InterPro" id="IPR002557">
    <property type="entry name" value="Chitin-bd_dom"/>
</dbReference>
<dbReference type="InterPro" id="IPR011583">
    <property type="entry name" value="Chitinase_II/V-like_cat"/>
</dbReference>